<protein>
    <recommendedName>
        <fullName evidence="4">Integral membrane protein</fullName>
    </recommendedName>
</protein>
<dbReference type="AlphaFoldDB" id="W5TDI4"/>
<keyword evidence="1" id="KW-1133">Transmembrane helix</keyword>
<gene>
    <name evidence="2" type="ORF">NONO_c04880</name>
</gene>
<dbReference type="KEGG" id="nno:NONO_c04880"/>
<dbReference type="HOGENOM" id="CLU_1756932_0_0_11"/>
<dbReference type="RefSeq" id="WP_025346832.1">
    <property type="nucleotide sequence ID" value="NZ_CP006850.1"/>
</dbReference>
<dbReference type="OrthoDB" id="4571265at2"/>
<feature type="transmembrane region" description="Helical" evidence="1">
    <location>
        <begin position="87"/>
        <end position="110"/>
    </location>
</feature>
<reference evidence="2 3" key="1">
    <citation type="journal article" date="2014" name="Appl. Environ. Microbiol.">
        <title>Insights into the Microbial Degradation of Rubber and Gutta-Percha by Analysis of the Complete Genome of Nocardia nova SH22a.</title>
        <authorList>
            <person name="Luo Q."/>
            <person name="Hiessl S."/>
            <person name="Poehlein A."/>
            <person name="Daniel R."/>
            <person name="Steinbuchel A."/>
        </authorList>
    </citation>
    <scope>NUCLEOTIDE SEQUENCE [LARGE SCALE GENOMIC DNA]</scope>
    <source>
        <strain evidence="2">SH22a</strain>
    </source>
</reference>
<dbReference type="PATRIC" id="fig|1415166.3.peg.494"/>
<proteinExistence type="predicted"/>
<name>W5TDI4_9NOCA</name>
<feature type="transmembrane region" description="Helical" evidence="1">
    <location>
        <begin position="116"/>
        <end position="138"/>
    </location>
</feature>
<accession>W5TDI4</accession>
<dbReference type="Proteomes" id="UP000019150">
    <property type="component" value="Chromosome"/>
</dbReference>
<keyword evidence="1" id="KW-0472">Membrane</keyword>
<organism evidence="2 3">
    <name type="scientific">Nocardia nova SH22a</name>
    <dbReference type="NCBI Taxonomy" id="1415166"/>
    <lineage>
        <taxon>Bacteria</taxon>
        <taxon>Bacillati</taxon>
        <taxon>Actinomycetota</taxon>
        <taxon>Actinomycetes</taxon>
        <taxon>Mycobacteriales</taxon>
        <taxon>Nocardiaceae</taxon>
        <taxon>Nocardia</taxon>
    </lineage>
</organism>
<dbReference type="eggNOG" id="ENOG5030432">
    <property type="taxonomic scope" value="Bacteria"/>
</dbReference>
<evidence type="ECO:0008006" key="4">
    <source>
        <dbReference type="Google" id="ProtNLM"/>
    </source>
</evidence>
<dbReference type="STRING" id="1415166.NONO_c04880"/>
<evidence type="ECO:0000256" key="1">
    <source>
        <dbReference type="SAM" id="Phobius"/>
    </source>
</evidence>
<evidence type="ECO:0000313" key="2">
    <source>
        <dbReference type="EMBL" id="AHH15301.1"/>
    </source>
</evidence>
<evidence type="ECO:0000313" key="3">
    <source>
        <dbReference type="Proteomes" id="UP000019150"/>
    </source>
</evidence>
<dbReference type="EMBL" id="CP006850">
    <property type="protein sequence ID" value="AHH15301.1"/>
    <property type="molecule type" value="Genomic_DNA"/>
</dbReference>
<sequence>MTRFLGVLSGLLLTAAVALVLPWAGIPVFVAVVAGWRLRTVAVGAVLIALGALAWADTGALAAAGVGVVATTYLLNTATLHAPEGVVPTTLPSAIGALGFTGTAVLATLIPGRLAWLPLLAPVLVILLYALIAQGLVVQRRVREPEETPQPT</sequence>
<feature type="transmembrane region" description="Helical" evidence="1">
    <location>
        <begin position="42"/>
        <end position="75"/>
    </location>
</feature>
<keyword evidence="3" id="KW-1185">Reference proteome</keyword>
<keyword evidence="1" id="KW-0812">Transmembrane</keyword>